<reference evidence="2 3" key="1">
    <citation type="submission" date="2024-01" db="EMBL/GenBank/DDBJ databases">
        <title>Complete genome of Cladobotryum mycophilum ATHUM6906.</title>
        <authorList>
            <person name="Christinaki A.C."/>
            <person name="Myridakis A.I."/>
            <person name="Kouvelis V.N."/>
        </authorList>
    </citation>
    <scope>NUCLEOTIDE SEQUENCE [LARGE SCALE GENOMIC DNA]</scope>
    <source>
        <strain evidence="2 3">ATHUM6906</strain>
    </source>
</reference>
<feature type="region of interest" description="Disordered" evidence="1">
    <location>
        <begin position="88"/>
        <end position="107"/>
    </location>
</feature>
<organism evidence="2 3">
    <name type="scientific">Cladobotryum mycophilum</name>
    <dbReference type="NCBI Taxonomy" id="491253"/>
    <lineage>
        <taxon>Eukaryota</taxon>
        <taxon>Fungi</taxon>
        <taxon>Dikarya</taxon>
        <taxon>Ascomycota</taxon>
        <taxon>Pezizomycotina</taxon>
        <taxon>Sordariomycetes</taxon>
        <taxon>Hypocreomycetidae</taxon>
        <taxon>Hypocreales</taxon>
        <taxon>Hypocreaceae</taxon>
        <taxon>Cladobotryum</taxon>
    </lineage>
</organism>
<dbReference type="Proteomes" id="UP001338125">
    <property type="component" value="Unassembled WGS sequence"/>
</dbReference>
<evidence type="ECO:0000313" key="3">
    <source>
        <dbReference type="Proteomes" id="UP001338125"/>
    </source>
</evidence>
<comment type="caution">
    <text evidence="2">The sequence shown here is derived from an EMBL/GenBank/DDBJ whole genome shotgun (WGS) entry which is preliminary data.</text>
</comment>
<evidence type="ECO:0000256" key="1">
    <source>
        <dbReference type="SAM" id="MobiDB-lite"/>
    </source>
</evidence>
<sequence length="107" mass="11230">MSKHYANGFHAKVPPSKPMMKGGIPRIPRPNLPPGTAPTEGSFHPNPIHETPGQALNPDADEYGRTEALDFPGATSADVYGDVYAASMGGPLQGLEGRDGGKKFTGE</sequence>
<gene>
    <name evidence="2" type="ORF">PT974_01511</name>
</gene>
<dbReference type="EMBL" id="JAVFKD010000001">
    <property type="protein sequence ID" value="KAK5999122.1"/>
    <property type="molecule type" value="Genomic_DNA"/>
</dbReference>
<feature type="non-terminal residue" evidence="2">
    <location>
        <position position="107"/>
    </location>
</feature>
<feature type="compositionally biased region" description="Pro residues" evidence="1">
    <location>
        <begin position="27"/>
        <end position="36"/>
    </location>
</feature>
<feature type="compositionally biased region" description="Basic and acidic residues" evidence="1">
    <location>
        <begin position="96"/>
        <end position="107"/>
    </location>
</feature>
<evidence type="ECO:0000313" key="2">
    <source>
        <dbReference type="EMBL" id="KAK5999122.1"/>
    </source>
</evidence>
<keyword evidence="3" id="KW-1185">Reference proteome</keyword>
<feature type="region of interest" description="Disordered" evidence="1">
    <location>
        <begin position="1"/>
        <end position="61"/>
    </location>
</feature>
<name>A0ABR0T4U2_9HYPO</name>
<accession>A0ABR0T4U2</accession>
<proteinExistence type="predicted"/>
<protein>
    <submittedName>
        <fullName evidence="2">Uncharacterized protein</fullName>
    </submittedName>
</protein>